<keyword evidence="1" id="KW-0812">Transmembrane</keyword>
<evidence type="ECO:0000256" key="1">
    <source>
        <dbReference type="SAM" id="Phobius"/>
    </source>
</evidence>
<keyword evidence="1" id="KW-1133">Transmembrane helix</keyword>
<dbReference type="Proteomes" id="UP000838160">
    <property type="component" value="Unassembled WGS sequence"/>
</dbReference>
<evidence type="ECO:0000313" key="3">
    <source>
        <dbReference type="Proteomes" id="UP000838160"/>
    </source>
</evidence>
<dbReference type="EMBL" id="CAKLCM010000003">
    <property type="protein sequence ID" value="CAH0529514.1"/>
    <property type="molecule type" value="Genomic_DNA"/>
</dbReference>
<keyword evidence="1" id="KW-0472">Membrane</keyword>
<name>A0ABM8ZLZ1_9VIBR</name>
<accession>A0ABM8ZLZ1</accession>
<keyword evidence="3" id="KW-1185">Reference proteome</keyword>
<gene>
    <name evidence="2" type="ORF">VHP8226_03268</name>
</gene>
<reference evidence="2" key="1">
    <citation type="submission" date="2021-12" db="EMBL/GenBank/DDBJ databases">
        <authorList>
            <person name="Rodrigo-Torres L."/>
            <person name="Arahal R. D."/>
            <person name="Lucena T."/>
        </authorList>
    </citation>
    <scope>NUCLEOTIDE SEQUENCE</scope>
    <source>
        <strain evidence="2">CECT 8226</strain>
    </source>
</reference>
<proteinExistence type="predicted"/>
<protein>
    <recommendedName>
        <fullName evidence="4">YnhF family membrane protein</fullName>
    </recommendedName>
</protein>
<evidence type="ECO:0000313" key="2">
    <source>
        <dbReference type="EMBL" id="CAH0529514.1"/>
    </source>
</evidence>
<sequence length="37" mass="4184">MNFAAELFFDALTMILSIVVISVIIAKIINRNSEEEK</sequence>
<organism evidence="2 3">
    <name type="scientific">Vibrio hippocampi</name>
    <dbReference type="NCBI Taxonomy" id="654686"/>
    <lineage>
        <taxon>Bacteria</taxon>
        <taxon>Pseudomonadati</taxon>
        <taxon>Pseudomonadota</taxon>
        <taxon>Gammaproteobacteria</taxon>
        <taxon>Vibrionales</taxon>
        <taxon>Vibrionaceae</taxon>
        <taxon>Vibrio</taxon>
    </lineage>
</organism>
<evidence type="ECO:0008006" key="4">
    <source>
        <dbReference type="Google" id="ProtNLM"/>
    </source>
</evidence>
<feature type="transmembrane region" description="Helical" evidence="1">
    <location>
        <begin position="7"/>
        <end position="29"/>
    </location>
</feature>
<comment type="caution">
    <text evidence="2">The sequence shown here is derived from an EMBL/GenBank/DDBJ whole genome shotgun (WGS) entry which is preliminary data.</text>
</comment>